<keyword evidence="3" id="KW-1185">Reference proteome</keyword>
<feature type="region of interest" description="Disordered" evidence="1">
    <location>
        <begin position="58"/>
        <end position="97"/>
    </location>
</feature>
<dbReference type="EMBL" id="CACRZD030000015">
    <property type="protein sequence ID" value="CAA6671412.1"/>
    <property type="molecule type" value="Genomic_DNA"/>
</dbReference>
<organism evidence="2">
    <name type="scientific">Spirodela intermedia</name>
    <name type="common">Intermediate duckweed</name>
    <dbReference type="NCBI Taxonomy" id="51605"/>
    <lineage>
        <taxon>Eukaryota</taxon>
        <taxon>Viridiplantae</taxon>
        <taxon>Streptophyta</taxon>
        <taxon>Embryophyta</taxon>
        <taxon>Tracheophyta</taxon>
        <taxon>Spermatophyta</taxon>
        <taxon>Magnoliopsida</taxon>
        <taxon>Liliopsida</taxon>
        <taxon>Araceae</taxon>
        <taxon>Lemnoideae</taxon>
        <taxon>Spirodela</taxon>
    </lineage>
</organism>
<dbReference type="Proteomes" id="UP001189122">
    <property type="component" value="Unassembled WGS sequence"/>
</dbReference>
<dbReference type="PANTHER" id="PTHR33237:SF21">
    <property type="entry name" value="TRANSMEMBRANE PROTEIN"/>
    <property type="match status" value="1"/>
</dbReference>
<dbReference type="AlphaFoldDB" id="A0A7I8JPQ4"/>
<dbReference type="PANTHER" id="PTHR33237">
    <property type="entry name" value="F2P16.13 PROTEIN-RELATED"/>
    <property type="match status" value="1"/>
</dbReference>
<feature type="region of interest" description="Disordered" evidence="1">
    <location>
        <begin position="127"/>
        <end position="155"/>
    </location>
</feature>
<gene>
    <name evidence="2" type="ORF">SI7747_15017820</name>
</gene>
<protein>
    <submittedName>
        <fullName evidence="2">Uncharacterized protein</fullName>
    </submittedName>
</protein>
<accession>A0A7I8JPQ4</accession>
<reference evidence="2 3" key="1">
    <citation type="submission" date="2019-12" db="EMBL/GenBank/DDBJ databases">
        <authorList>
            <person name="Scholz U."/>
            <person name="Mascher M."/>
            <person name="Fiebig A."/>
        </authorList>
    </citation>
    <scope>NUCLEOTIDE SEQUENCE</scope>
</reference>
<feature type="compositionally biased region" description="Acidic residues" evidence="1">
    <location>
        <begin position="77"/>
        <end position="90"/>
    </location>
</feature>
<evidence type="ECO:0000256" key="1">
    <source>
        <dbReference type="SAM" id="MobiDB-lite"/>
    </source>
</evidence>
<evidence type="ECO:0000313" key="3">
    <source>
        <dbReference type="Proteomes" id="UP001189122"/>
    </source>
</evidence>
<proteinExistence type="predicted"/>
<name>A0A7I8JPQ4_SPIIN</name>
<evidence type="ECO:0000313" key="2">
    <source>
        <dbReference type="EMBL" id="CAA2632186.1"/>
    </source>
</evidence>
<sequence length="186" mass="20954">MAMGGSHSVSALVAAWGRRVSRKLLGGGDRRSIDHAKIAPSWAPYLSRRMSLLPFRGVGKKAAEEERRRRRRRRGDFDEETESSGEEEEEERGKEDGGVWQRTILMGERCQPLDFSGVIYYDSQGKQLSDIPPRSPLRSPCPASPFRRHSPLAEPTTRERERALLISPAVFSEDLVNVVEAVFSVF</sequence>
<dbReference type="EMBL" id="LR743602">
    <property type="protein sequence ID" value="CAA2632186.1"/>
    <property type="molecule type" value="Genomic_DNA"/>
</dbReference>